<evidence type="ECO:0000256" key="1">
    <source>
        <dbReference type="SAM" id="Phobius"/>
    </source>
</evidence>
<reference evidence="3" key="1">
    <citation type="submission" date="2016-10" db="EMBL/GenBank/DDBJ databases">
        <authorList>
            <person name="Varghese N."/>
            <person name="Submissions S."/>
        </authorList>
    </citation>
    <scope>NUCLEOTIDE SEQUENCE [LARGE SCALE GENOMIC DNA]</scope>
    <source>
        <strain evidence="3">DSM 13327</strain>
    </source>
</reference>
<dbReference type="RefSeq" id="WP_090944946.1">
    <property type="nucleotide sequence ID" value="NZ_FOTS01000114.1"/>
</dbReference>
<keyword evidence="3" id="KW-1185">Reference proteome</keyword>
<accession>A0A1I4QN56</accession>
<sequence>MKNKLISFCNWAQANWLALVIFMVVLMLLFLCLVLMSWLIGYWANALYSTKFDLNSCWTGVGVVVTGLGGVAALAKAAWTKYSTDSQFNSLQRNPVNFIQNEVNKKL</sequence>
<keyword evidence="1" id="KW-0812">Transmembrane</keyword>
<evidence type="ECO:0000313" key="3">
    <source>
        <dbReference type="Proteomes" id="UP000199520"/>
    </source>
</evidence>
<dbReference type="Proteomes" id="UP000199520">
    <property type="component" value="Unassembled WGS sequence"/>
</dbReference>
<proteinExistence type="predicted"/>
<organism evidence="2 3">
    <name type="scientific">Pelosinus propionicus DSM 13327</name>
    <dbReference type="NCBI Taxonomy" id="1123291"/>
    <lineage>
        <taxon>Bacteria</taxon>
        <taxon>Bacillati</taxon>
        <taxon>Bacillota</taxon>
        <taxon>Negativicutes</taxon>
        <taxon>Selenomonadales</taxon>
        <taxon>Sporomusaceae</taxon>
        <taxon>Pelosinus</taxon>
    </lineage>
</organism>
<keyword evidence="1" id="KW-1133">Transmembrane helix</keyword>
<keyword evidence="1" id="KW-0472">Membrane</keyword>
<gene>
    <name evidence="2" type="ORF">SAMN04490355_11143</name>
</gene>
<feature type="transmembrane region" description="Helical" evidence="1">
    <location>
        <begin position="60"/>
        <end position="79"/>
    </location>
</feature>
<dbReference type="EMBL" id="FOTS01000114">
    <property type="protein sequence ID" value="SFM41464.1"/>
    <property type="molecule type" value="Genomic_DNA"/>
</dbReference>
<evidence type="ECO:0000313" key="2">
    <source>
        <dbReference type="EMBL" id="SFM41464.1"/>
    </source>
</evidence>
<dbReference type="STRING" id="1123291.SAMN04490355_11143"/>
<protein>
    <submittedName>
        <fullName evidence="2">Uncharacterized protein</fullName>
    </submittedName>
</protein>
<name>A0A1I4QN56_9FIRM</name>
<feature type="transmembrane region" description="Helical" evidence="1">
    <location>
        <begin position="16"/>
        <end position="40"/>
    </location>
</feature>
<dbReference type="AlphaFoldDB" id="A0A1I4QN56"/>